<protein>
    <submittedName>
        <fullName evidence="3">Plastocyanin</fullName>
    </submittedName>
</protein>
<keyword evidence="4" id="KW-1185">Reference proteome</keyword>
<dbReference type="GO" id="GO:0042597">
    <property type="term" value="C:periplasmic space"/>
    <property type="evidence" value="ECO:0007669"/>
    <property type="project" value="UniProtKB-SubCell"/>
</dbReference>
<evidence type="ECO:0000256" key="1">
    <source>
        <dbReference type="ARBA" id="ARBA00004418"/>
    </source>
</evidence>
<dbReference type="Gene3D" id="2.60.40.420">
    <property type="entry name" value="Cupredoxins - blue copper proteins"/>
    <property type="match status" value="1"/>
</dbReference>
<evidence type="ECO:0000313" key="3">
    <source>
        <dbReference type="EMBL" id="RVU45598.1"/>
    </source>
</evidence>
<comment type="caution">
    <text evidence="3">The sequence shown here is derived from an EMBL/GenBank/DDBJ whole genome shotgun (WGS) entry which is preliminary data.</text>
</comment>
<dbReference type="Proteomes" id="UP000285575">
    <property type="component" value="Unassembled WGS sequence"/>
</dbReference>
<name>A0A437RFV9_9BURK</name>
<evidence type="ECO:0000256" key="2">
    <source>
        <dbReference type="SAM" id="SignalP"/>
    </source>
</evidence>
<dbReference type="RefSeq" id="WP_128229687.1">
    <property type="nucleotide sequence ID" value="NZ_SACR01000004.1"/>
</dbReference>
<dbReference type="AlphaFoldDB" id="A0A437RFV9"/>
<dbReference type="EMBL" id="SACR01000004">
    <property type="protein sequence ID" value="RVU45598.1"/>
    <property type="molecule type" value="Genomic_DNA"/>
</dbReference>
<gene>
    <name evidence="3" type="ORF">EOE66_15965</name>
</gene>
<sequence length="219" mass="22919">MKAVVLQSLVMAAAALLALPAAWAATLQISVLAADGQPLADAVVVLELPPGSPVPKPTPVRTTVQQERLRFQPALLVVPVGSAVRFTNIDPFDHHVRGRPAADGLSAPASAGFELRLAGAAEGRTGGSQEVVMGQAGPVELGCHLHSRMRGHIYVADSPWVVKTDGNGQAILGDVPDGAARLKVWHPDQLVPATPMAVTVRGDAAVRMSTGITPRQRRR</sequence>
<dbReference type="SUPFAM" id="SSF49503">
    <property type="entry name" value="Cupredoxins"/>
    <property type="match status" value="1"/>
</dbReference>
<reference evidence="3 4" key="1">
    <citation type="submission" date="2019-01" db="EMBL/GenBank/DDBJ databases">
        <authorList>
            <person name="Chen W.-M."/>
        </authorList>
    </citation>
    <scope>NUCLEOTIDE SEQUENCE [LARGE SCALE GENOMIC DNA]</scope>
    <source>
        <strain evidence="3 4">KYPY4</strain>
    </source>
</reference>
<feature type="signal peptide" evidence="2">
    <location>
        <begin position="1"/>
        <end position="24"/>
    </location>
</feature>
<comment type="subcellular location">
    <subcellularLocation>
        <location evidence="1">Periplasm</location>
    </subcellularLocation>
</comment>
<evidence type="ECO:0000313" key="4">
    <source>
        <dbReference type="Proteomes" id="UP000285575"/>
    </source>
</evidence>
<feature type="chain" id="PRO_5019457530" evidence="2">
    <location>
        <begin position="25"/>
        <end position="219"/>
    </location>
</feature>
<dbReference type="InterPro" id="IPR008972">
    <property type="entry name" value="Cupredoxin"/>
</dbReference>
<organism evidence="3 4">
    <name type="scientific">Rubrivivax rivuli</name>
    <dbReference type="NCBI Taxonomy" id="1862385"/>
    <lineage>
        <taxon>Bacteria</taxon>
        <taxon>Pseudomonadati</taxon>
        <taxon>Pseudomonadota</taxon>
        <taxon>Betaproteobacteria</taxon>
        <taxon>Burkholderiales</taxon>
        <taxon>Sphaerotilaceae</taxon>
        <taxon>Rubrivivax</taxon>
    </lineage>
</organism>
<accession>A0A437RFV9</accession>
<keyword evidence="2" id="KW-0732">Signal</keyword>
<dbReference type="OrthoDB" id="9772097at2"/>
<proteinExistence type="predicted"/>